<dbReference type="InterPro" id="IPR021622">
    <property type="entry name" value="Afadin/alpha-actinin-bd"/>
</dbReference>
<evidence type="ECO:0000256" key="7">
    <source>
        <dbReference type="ARBA" id="ARBA00023054"/>
    </source>
</evidence>
<reference evidence="11" key="1">
    <citation type="journal article" date="2023" name="Mol. Biol. Evol.">
        <title>Third-Generation Sequencing Reveals the Adaptive Role of the Epigenome in Three Deep-Sea Polychaetes.</title>
        <authorList>
            <person name="Perez M."/>
            <person name="Aroh O."/>
            <person name="Sun Y."/>
            <person name="Lan Y."/>
            <person name="Juniper S.K."/>
            <person name="Young C.R."/>
            <person name="Angers B."/>
            <person name="Qian P.Y."/>
        </authorList>
    </citation>
    <scope>NUCLEOTIDE SEQUENCE</scope>
    <source>
        <strain evidence="11">P08H-3</strain>
    </source>
</reference>
<evidence type="ECO:0000256" key="6">
    <source>
        <dbReference type="ARBA" id="ARBA00022949"/>
    </source>
</evidence>
<evidence type="ECO:0008006" key="13">
    <source>
        <dbReference type="Google" id="ProtNLM"/>
    </source>
</evidence>
<keyword evidence="12" id="KW-1185">Reference proteome</keyword>
<evidence type="ECO:0000256" key="4">
    <source>
        <dbReference type="ARBA" id="ARBA00022490"/>
    </source>
</evidence>
<feature type="coiled-coil region" evidence="9">
    <location>
        <begin position="111"/>
        <end position="219"/>
    </location>
</feature>
<evidence type="ECO:0000256" key="3">
    <source>
        <dbReference type="ARBA" id="ARBA00009291"/>
    </source>
</evidence>
<feature type="region of interest" description="Disordered" evidence="10">
    <location>
        <begin position="492"/>
        <end position="572"/>
    </location>
</feature>
<protein>
    <recommendedName>
        <fullName evidence="13">Afadin- and alpha-actinin-binding protein</fullName>
    </recommendedName>
</protein>
<dbReference type="PANTHER" id="PTHR46507">
    <property type="entry name" value="AFADIN- AND ALPHA-ACTININ-BINDING PROTEIN"/>
    <property type="match status" value="1"/>
</dbReference>
<dbReference type="GO" id="GO:0034451">
    <property type="term" value="C:centriolar satellite"/>
    <property type="evidence" value="ECO:0007669"/>
    <property type="project" value="TreeGrafter"/>
</dbReference>
<accession>A0AAD9N0Q8</accession>
<dbReference type="GO" id="GO:0070161">
    <property type="term" value="C:anchoring junction"/>
    <property type="evidence" value="ECO:0007669"/>
    <property type="project" value="UniProtKB-SubCell"/>
</dbReference>
<evidence type="ECO:0000256" key="5">
    <source>
        <dbReference type="ARBA" id="ARBA00022889"/>
    </source>
</evidence>
<keyword evidence="6" id="KW-0965">Cell junction</keyword>
<keyword evidence="5" id="KW-0130">Cell adhesion</keyword>
<evidence type="ECO:0000256" key="10">
    <source>
        <dbReference type="SAM" id="MobiDB-lite"/>
    </source>
</evidence>
<evidence type="ECO:0000256" key="9">
    <source>
        <dbReference type="SAM" id="Coils"/>
    </source>
</evidence>
<dbReference type="GO" id="GO:0007155">
    <property type="term" value="P:cell adhesion"/>
    <property type="evidence" value="ECO:0007669"/>
    <property type="project" value="UniProtKB-KW"/>
</dbReference>
<proteinExistence type="inferred from homology"/>
<dbReference type="InterPro" id="IPR052300">
    <property type="entry name" value="Adhesion_Centrosome_assoc"/>
</dbReference>
<comment type="caution">
    <text evidence="11">The sequence shown here is derived from an EMBL/GenBank/DDBJ whole genome shotgun (WGS) entry which is preliminary data.</text>
</comment>
<keyword evidence="4" id="KW-0963">Cytoplasm</keyword>
<organism evidence="11 12">
    <name type="scientific">Paralvinella palmiformis</name>
    <dbReference type="NCBI Taxonomy" id="53620"/>
    <lineage>
        <taxon>Eukaryota</taxon>
        <taxon>Metazoa</taxon>
        <taxon>Spiralia</taxon>
        <taxon>Lophotrochozoa</taxon>
        <taxon>Annelida</taxon>
        <taxon>Polychaeta</taxon>
        <taxon>Sedentaria</taxon>
        <taxon>Canalipalpata</taxon>
        <taxon>Terebellida</taxon>
        <taxon>Terebelliformia</taxon>
        <taxon>Alvinellidae</taxon>
        <taxon>Paralvinella</taxon>
    </lineage>
</organism>
<sequence length="675" mass="77239">MDGMSDFLVRYMSHSDSPVSSYRNPQQASSLFSPDVCDGSGGDSFNMVNEFNSDPIMNGNLFCHKKNLDECLHHLNQELTSIGLHSLFKPDSQVFDPVQLVNCTYHLLEQFQQSKRVREELENRIHLLECDLSRCKELEQNLSRQLNQSQQETAQVQERERQLLVKNKILTAKLKSEKEEVRRLQSVLQHRDIQHKHELKKKEREHHKLKERLHQMLTDKKGTKIGMTISGVLQRPGGSRGTWSGSKQEEELFRSVVSNYEAKTKELMVENSGLRKCLIDIQTELLADNVSSADETNLTNISLDDLPQDTGQGENFKNESDSTVAPAHCQLPLEFLEGTLLKSINDKCRHLKKYIKNLEKQKSEGLKLVDKKLSPSKEDCKKTHDIDKLMRDVKRYKDIIEEQEQFIQDSMAKKNTDSHVSFLNESELEEEKENLEIQKKLFEEQRANFWKERNAFTEAAIRLHKERKVFEDTKALFLKDQFLQITPFNNKSHQEETGEQGEEPSHVLPETSRQSPCSIGKQMQTPSTGELFRKPSSVSSEPAMNESPDHDQSLSPVSEGCETPENQKLGHATTPTTVDLYQFLGIKNDKKLKENRPKSADPNIGVTPSGFLSKRNCSPSWASSGTRRCTSAVNHTRTPQQRAQDTLSQPSNIKMLLFQHRNRVLDLSDGEDADQ</sequence>
<feature type="compositionally biased region" description="Polar residues" evidence="10">
    <location>
        <begin position="511"/>
        <end position="528"/>
    </location>
</feature>
<comment type="subcellular location">
    <subcellularLocation>
        <location evidence="1">Cell junction</location>
    </subcellularLocation>
    <subcellularLocation>
        <location evidence="2">Cytoplasm</location>
        <location evidence="2">Cytoskeleton</location>
        <location evidence="2">Microtubule organizing center</location>
        <location evidence="2">Centrosome</location>
    </subcellularLocation>
</comment>
<dbReference type="PANTHER" id="PTHR46507:SF4">
    <property type="entry name" value="SSX FAMILY MEMBER 2 INTERACTING PROTEIN"/>
    <property type="match status" value="1"/>
</dbReference>
<dbReference type="EMBL" id="JAODUP010000316">
    <property type="protein sequence ID" value="KAK2152872.1"/>
    <property type="molecule type" value="Genomic_DNA"/>
</dbReference>
<dbReference type="Proteomes" id="UP001208570">
    <property type="component" value="Unassembled WGS sequence"/>
</dbReference>
<evidence type="ECO:0000256" key="2">
    <source>
        <dbReference type="ARBA" id="ARBA00004300"/>
    </source>
</evidence>
<feature type="coiled-coil region" evidence="9">
    <location>
        <begin position="386"/>
        <end position="448"/>
    </location>
</feature>
<name>A0AAD9N0Q8_9ANNE</name>
<evidence type="ECO:0000313" key="11">
    <source>
        <dbReference type="EMBL" id="KAK2152872.1"/>
    </source>
</evidence>
<gene>
    <name evidence="11" type="ORF">LSH36_316g09032</name>
</gene>
<comment type="similarity">
    <text evidence="3">Belongs to the ADIP family.</text>
</comment>
<dbReference type="GO" id="GO:0035735">
    <property type="term" value="P:intraciliary transport involved in cilium assembly"/>
    <property type="evidence" value="ECO:0007669"/>
    <property type="project" value="TreeGrafter"/>
</dbReference>
<evidence type="ECO:0000313" key="12">
    <source>
        <dbReference type="Proteomes" id="UP001208570"/>
    </source>
</evidence>
<keyword evidence="7 9" id="KW-0175">Coiled coil</keyword>
<dbReference type="AlphaFoldDB" id="A0AAD9N0Q8"/>
<evidence type="ECO:0000256" key="1">
    <source>
        <dbReference type="ARBA" id="ARBA00004282"/>
    </source>
</evidence>
<dbReference type="Pfam" id="PF11559">
    <property type="entry name" value="ADIP"/>
    <property type="match status" value="1"/>
</dbReference>
<keyword evidence="8" id="KW-0206">Cytoskeleton</keyword>
<feature type="region of interest" description="Disordered" evidence="10">
    <location>
        <begin position="617"/>
        <end position="647"/>
    </location>
</feature>
<evidence type="ECO:0000256" key="8">
    <source>
        <dbReference type="ARBA" id="ARBA00023212"/>
    </source>
</evidence>
<dbReference type="GO" id="GO:0036064">
    <property type="term" value="C:ciliary basal body"/>
    <property type="evidence" value="ECO:0007669"/>
    <property type="project" value="TreeGrafter"/>
</dbReference>